<proteinExistence type="predicted"/>
<evidence type="ECO:0000313" key="1">
    <source>
        <dbReference type="EMBL" id="PKU46488.1"/>
    </source>
</evidence>
<reference evidence="2" key="1">
    <citation type="submission" date="2017-11" db="EMBL/GenBank/DDBJ databases">
        <authorList>
            <person name="Lima N.C."/>
            <person name="Parody-Merino A.M."/>
            <person name="Battley P.F."/>
            <person name="Fidler A.E."/>
            <person name="Prosdocimi F."/>
        </authorList>
    </citation>
    <scope>NUCLEOTIDE SEQUENCE [LARGE SCALE GENOMIC DNA]</scope>
</reference>
<evidence type="ECO:0000313" key="2">
    <source>
        <dbReference type="Proteomes" id="UP000233556"/>
    </source>
</evidence>
<keyword evidence="2" id="KW-1185">Reference proteome</keyword>
<accession>A0A2I0UKF3</accession>
<reference evidence="2" key="2">
    <citation type="submission" date="2017-12" db="EMBL/GenBank/DDBJ databases">
        <title>Genome sequence of the Bar-tailed Godwit (Limosa lapponica baueri).</title>
        <authorList>
            <person name="Lima N.C.B."/>
            <person name="Parody-Merino A.M."/>
            <person name="Battley P.F."/>
            <person name="Fidler A.E."/>
            <person name="Prosdocimi F."/>
        </authorList>
    </citation>
    <scope>NUCLEOTIDE SEQUENCE [LARGE SCALE GENOMIC DNA]</scope>
</reference>
<sequence length="79" mass="9311">MLAGSKTDLLLANQQRWYHLCDNIFEKGGKKTLRNGSWEREEWEYVRKTTLQTPRCLEMRSRMSCTITFPGMKVRLTGL</sequence>
<dbReference type="AlphaFoldDB" id="A0A2I0UKF3"/>
<dbReference type="EMBL" id="KZ505708">
    <property type="protein sequence ID" value="PKU46488.1"/>
    <property type="molecule type" value="Genomic_DNA"/>
</dbReference>
<organism evidence="1 2">
    <name type="scientific">Limosa lapponica baueri</name>
    <dbReference type="NCBI Taxonomy" id="1758121"/>
    <lineage>
        <taxon>Eukaryota</taxon>
        <taxon>Metazoa</taxon>
        <taxon>Chordata</taxon>
        <taxon>Craniata</taxon>
        <taxon>Vertebrata</taxon>
        <taxon>Euteleostomi</taxon>
        <taxon>Archelosauria</taxon>
        <taxon>Archosauria</taxon>
        <taxon>Dinosauria</taxon>
        <taxon>Saurischia</taxon>
        <taxon>Theropoda</taxon>
        <taxon>Coelurosauria</taxon>
        <taxon>Aves</taxon>
        <taxon>Neognathae</taxon>
        <taxon>Neoaves</taxon>
        <taxon>Charadriiformes</taxon>
        <taxon>Scolopacidae</taxon>
        <taxon>Limosa</taxon>
    </lineage>
</organism>
<protein>
    <submittedName>
        <fullName evidence="1">Uncharacterized protein</fullName>
    </submittedName>
</protein>
<dbReference type="Proteomes" id="UP000233556">
    <property type="component" value="Unassembled WGS sequence"/>
</dbReference>
<gene>
    <name evidence="1" type="ORF">llap_3207</name>
</gene>
<name>A0A2I0UKF3_LIMLA</name>